<dbReference type="PROSITE" id="PS50042">
    <property type="entry name" value="CNMP_BINDING_3"/>
    <property type="match status" value="1"/>
</dbReference>
<dbReference type="AlphaFoldDB" id="A0A383DHC9"/>
<dbReference type="Pfam" id="PF00027">
    <property type="entry name" value="cNMP_binding"/>
    <property type="match status" value="1"/>
</dbReference>
<dbReference type="EMBL" id="UINC01217334">
    <property type="protein sequence ID" value="SVE43887.1"/>
    <property type="molecule type" value="Genomic_DNA"/>
</dbReference>
<feature type="domain" description="Cyclic nucleotide-binding" evidence="1">
    <location>
        <begin position="1"/>
        <end position="116"/>
    </location>
</feature>
<dbReference type="InterPro" id="IPR000595">
    <property type="entry name" value="cNMP-bd_dom"/>
</dbReference>
<reference evidence="2" key="1">
    <citation type="submission" date="2018-05" db="EMBL/GenBank/DDBJ databases">
        <authorList>
            <person name="Lanie J.A."/>
            <person name="Ng W.-L."/>
            <person name="Kazmierczak K.M."/>
            <person name="Andrzejewski T.M."/>
            <person name="Davidsen T.M."/>
            <person name="Wayne K.J."/>
            <person name="Tettelin H."/>
            <person name="Glass J.I."/>
            <person name="Rusch D."/>
            <person name="Podicherti R."/>
            <person name="Tsui H.-C.T."/>
            <person name="Winkler M.E."/>
        </authorList>
    </citation>
    <scope>NUCLEOTIDE SEQUENCE</scope>
</reference>
<dbReference type="InterPro" id="IPR018490">
    <property type="entry name" value="cNMP-bd_dom_sf"/>
</dbReference>
<evidence type="ECO:0000313" key="2">
    <source>
        <dbReference type="EMBL" id="SVE43887.1"/>
    </source>
</evidence>
<dbReference type="CDD" id="cd00038">
    <property type="entry name" value="CAP_ED"/>
    <property type="match status" value="1"/>
</dbReference>
<dbReference type="InterPro" id="IPR014710">
    <property type="entry name" value="RmlC-like_jellyroll"/>
</dbReference>
<gene>
    <name evidence="2" type="ORF">METZ01_LOCUS496741</name>
</gene>
<evidence type="ECO:0000259" key="1">
    <source>
        <dbReference type="PROSITE" id="PS50042"/>
    </source>
</evidence>
<dbReference type="Gene3D" id="2.60.120.10">
    <property type="entry name" value="Jelly Rolls"/>
    <property type="match status" value="1"/>
</dbReference>
<organism evidence="2">
    <name type="scientific">marine metagenome</name>
    <dbReference type="NCBI Taxonomy" id="408172"/>
    <lineage>
        <taxon>unclassified sequences</taxon>
        <taxon>metagenomes</taxon>
        <taxon>ecological metagenomes</taxon>
    </lineage>
</organism>
<dbReference type="PRINTS" id="PR00103">
    <property type="entry name" value="CAMPKINASE"/>
</dbReference>
<proteinExistence type="predicted"/>
<dbReference type="SUPFAM" id="SSF51206">
    <property type="entry name" value="cAMP-binding domain-like"/>
    <property type="match status" value="1"/>
</dbReference>
<accession>A0A383DHC9</accession>
<name>A0A383DHC9_9ZZZZ</name>
<protein>
    <recommendedName>
        <fullName evidence="1">Cyclic nucleotide-binding domain-containing protein</fullName>
    </recommendedName>
</protein>
<dbReference type="InterPro" id="IPR018488">
    <property type="entry name" value="cNMP-bd_CS"/>
</dbReference>
<sequence length="141" mass="15748">MKFKTVKDKEVIMKEGDDGDTIVLLLSGEVSITQALTLKNKKAVSDNREKVLIRLNANLHPFFGEISLFNEVDKRTATITATSECDIAILDDDDIINLCNEDNSLGYKIMKNLAEKLSSSLEKTNNQVLKLTTVFNLILDN</sequence>
<dbReference type="PROSITE" id="PS00889">
    <property type="entry name" value="CNMP_BINDING_2"/>
    <property type="match status" value="1"/>
</dbReference>